<sequence>MIMAWIVNAMEEDISANYMCYPTVKELWDNVNQMYSDFENQPQCYEIELKLGEIQQGSEDSHCHLLEKSSQRSDVKRVVEESCWGKKGLLELLKTQPLLLQIPMLHVSRLKSRTMIVLRCGVTIVKNHAIPEKTVGNSMGNLQIGRAQETEKNVVVESHRPMKPRRLTKFLPMSKLISFLNC</sequence>
<name>A0ACC0ZDG7_9ROSI</name>
<organism evidence="1 2">
    <name type="scientific">Pistacia integerrima</name>
    <dbReference type="NCBI Taxonomy" id="434235"/>
    <lineage>
        <taxon>Eukaryota</taxon>
        <taxon>Viridiplantae</taxon>
        <taxon>Streptophyta</taxon>
        <taxon>Embryophyta</taxon>
        <taxon>Tracheophyta</taxon>
        <taxon>Spermatophyta</taxon>
        <taxon>Magnoliopsida</taxon>
        <taxon>eudicotyledons</taxon>
        <taxon>Gunneridae</taxon>
        <taxon>Pentapetalae</taxon>
        <taxon>rosids</taxon>
        <taxon>malvids</taxon>
        <taxon>Sapindales</taxon>
        <taxon>Anacardiaceae</taxon>
        <taxon>Pistacia</taxon>
    </lineage>
</organism>
<proteinExistence type="predicted"/>
<evidence type="ECO:0000313" key="1">
    <source>
        <dbReference type="EMBL" id="KAJ0048162.1"/>
    </source>
</evidence>
<dbReference type="Proteomes" id="UP001163603">
    <property type="component" value="Chromosome 2"/>
</dbReference>
<keyword evidence="2" id="KW-1185">Reference proteome</keyword>
<evidence type="ECO:0000313" key="2">
    <source>
        <dbReference type="Proteomes" id="UP001163603"/>
    </source>
</evidence>
<dbReference type="EMBL" id="CM047737">
    <property type="protein sequence ID" value="KAJ0048162.1"/>
    <property type="molecule type" value="Genomic_DNA"/>
</dbReference>
<reference evidence="2" key="1">
    <citation type="journal article" date="2023" name="G3 (Bethesda)">
        <title>Genome assembly and association tests identify interacting loci associated with vigor, precocity, and sex in interspecific pistachio rootstocks.</title>
        <authorList>
            <person name="Palmer W."/>
            <person name="Jacygrad E."/>
            <person name="Sagayaradj S."/>
            <person name="Cavanaugh K."/>
            <person name="Han R."/>
            <person name="Bertier L."/>
            <person name="Beede B."/>
            <person name="Kafkas S."/>
            <person name="Golino D."/>
            <person name="Preece J."/>
            <person name="Michelmore R."/>
        </authorList>
    </citation>
    <scope>NUCLEOTIDE SEQUENCE [LARGE SCALE GENOMIC DNA]</scope>
</reference>
<gene>
    <name evidence="1" type="ORF">Pint_16234</name>
</gene>
<protein>
    <submittedName>
        <fullName evidence="1">Uncharacterized protein</fullName>
    </submittedName>
</protein>
<accession>A0ACC0ZDG7</accession>
<comment type="caution">
    <text evidence="1">The sequence shown here is derived from an EMBL/GenBank/DDBJ whole genome shotgun (WGS) entry which is preliminary data.</text>
</comment>